<name>A0ABX2JUQ9_9MYCO</name>
<sequence length="204" mass="22014">MKVPTSDVPTTVEIPAQSGAIVTLATGHRLTIIDVEGSQVADLFAVSANDADEWLSVPVTRASSWRLFPAVGQSFLSTAYRPLLSFERDDSPGVHDMLEAPCSPEMYRAMAFPGYHPSCSENFRTAAARVDWHPQCVPDPVNFFQRTPVEADGSFTALPALTSPGDSVTLRAETAVHVIVTACSMDLEPINGDRCTPLRLEIGP</sequence>
<evidence type="ECO:0000259" key="1">
    <source>
        <dbReference type="Pfam" id="PF09347"/>
    </source>
</evidence>
<reference evidence="2 3" key="1">
    <citation type="submission" date="2019-05" db="EMBL/GenBank/DDBJ databases">
        <title>Mycolicibacterium sphagni ENV482 genome assembly.</title>
        <authorList>
            <person name="Chen W."/>
            <person name="Faulkner N.W."/>
            <person name="Hyman M.R."/>
        </authorList>
    </citation>
    <scope>NUCLEOTIDE SEQUENCE [LARGE SCALE GENOMIC DNA]</scope>
    <source>
        <strain evidence="2 3">ENV482</strain>
    </source>
</reference>
<dbReference type="Proteomes" id="UP000708347">
    <property type="component" value="Unassembled WGS sequence"/>
</dbReference>
<dbReference type="PANTHER" id="PTHR31527">
    <property type="entry name" value="RE64534P"/>
    <property type="match status" value="1"/>
</dbReference>
<comment type="caution">
    <text evidence="2">The sequence shown here is derived from an EMBL/GenBank/DDBJ whole genome shotgun (WGS) entry which is preliminary data.</text>
</comment>
<organism evidence="2 3">
    <name type="scientific">Mycolicibacterium sphagni</name>
    <dbReference type="NCBI Taxonomy" id="1786"/>
    <lineage>
        <taxon>Bacteria</taxon>
        <taxon>Bacillati</taxon>
        <taxon>Actinomycetota</taxon>
        <taxon>Actinomycetes</taxon>
        <taxon>Mycobacteriales</taxon>
        <taxon>Mycobacteriaceae</taxon>
        <taxon>Mycolicibacterium</taxon>
    </lineage>
</organism>
<dbReference type="EMBL" id="VBSB01000010">
    <property type="protein sequence ID" value="NTY61449.1"/>
    <property type="molecule type" value="Genomic_DNA"/>
</dbReference>
<evidence type="ECO:0000313" key="2">
    <source>
        <dbReference type="EMBL" id="NTY61449.1"/>
    </source>
</evidence>
<protein>
    <submittedName>
        <fullName evidence="2">Urea carboxylase-associated family protein</fullName>
    </submittedName>
</protein>
<dbReference type="Pfam" id="PF09347">
    <property type="entry name" value="DUF1989"/>
    <property type="match status" value="1"/>
</dbReference>
<keyword evidence="3" id="KW-1185">Reference proteome</keyword>
<gene>
    <name evidence="2" type="ORF">FEG63_18040</name>
</gene>
<dbReference type="InterPro" id="IPR018959">
    <property type="entry name" value="DUF1989"/>
</dbReference>
<proteinExistence type="predicted"/>
<evidence type="ECO:0000313" key="3">
    <source>
        <dbReference type="Proteomes" id="UP000708347"/>
    </source>
</evidence>
<dbReference type="PANTHER" id="PTHR31527:SF0">
    <property type="entry name" value="RE64534P"/>
    <property type="match status" value="1"/>
</dbReference>
<feature type="domain" description="DUF1989" evidence="1">
    <location>
        <begin position="13"/>
        <end position="174"/>
    </location>
</feature>
<dbReference type="RefSeq" id="WP_174399197.1">
    <property type="nucleotide sequence ID" value="NZ_VBSB01000010.1"/>
</dbReference>
<accession>A0ABX2JUQ9</accession>